<dbReference type="Proteomes" id="UP000054359">
    <property type="component" value="Unassembled WGS sequence"/>
</dbReference>
<gene>
    <name evidence="1" type="ORF">X975_12464</name>
</gene>
<reference evidence="1 2" key="1">
    <citation type="submission" date="2013-11" db="EMBL/GenBank/DDBJ databases">
        <title>Genome sequencing of Stegodyphus mimosarum.</title>
        <authorList>
            <person name="Bechsgaard J."/>
        </authorList>
    </citation>
    <scope>NUCLEOTIDE SEQUENCE [LARGE SCALE GENOMIC DNA]</scope>
</reference>
<keyword evidence="2" id="KW-1185">Reference proteome</keyword>
<feature type="non-terminal residue" evidence="1">
    <location>
        <position position="48"/>
    </location>
</feature>
<evidence type="ECO:0000313" key="2">
    <source>
        <dbReference type="Proteomes" id="UP000054359"/>
    </source>
</evidence>
<dbReference type="EMBL" id="KK119624">
    <property type="protein sequence ID" value="KFM76231.1"/>
    <property type="molecule type" value="Genomic_DNA"/>
</dbReference>
<evidence type="ECO:0000313" key="1">
    <source>
        <dbReference type="EMBL" id="KFM76231.1"/>
    </source>
</evidence>
<organism evidence="1 2">
    <name type="scientific">Stegodyphus mimosarum</name>
    <name type="common">African social velvet spider</name>
    <dbReference type="NCBI Taxonomy" id="407821"/>
    <lineage>
        <taxon>Eukaryota</taxon>
        <taxon>Metazoa</taxon>
        <taxon>Ecdysozoa</taxon>
        <taxon>Arthropoda</taxon>
        <taxon>Chelicerata</taxon>
        <taxon>Arachnida</taxon>
        <taxon>Araneae</taxon>
        <taxon>Araneomorphae</taxon>
        <taxon>Entelegynae</taxon>
        <taxon>Eresoidea</taxon>
        <taxon>Eresidae</taxon>
        <taxon>Stegodyphus</taxon>
    </lineage>
</organism>
<accession>A0A087UFU2</accession>
<protein>
    <submittedName>
        <fullName evidence="1">Uncharacterized protein</fullName>
    </submittedName>
</protein>
<dbReference type="AlphaFoldDB" id="A0A087UFU2"/>
<name>A0A087UFU2_STEMI</name>
<sequence>MSILINVVCDASKFLKDNFYPRYGVNLIWIRFMLSGLRNSSTVKMCAE</sequence>
<proteinExistence type="predicted"/>